<keyword evidence="2" id="KW-1185">Reference proteome</keyword>
<dbReference type="RefSeq" id="WP_168086391.1">
    <property type="nucleotide sequence ID" value="NZ_BHZH01000010.1"/>
</dbReference>
<evidence type="ECO:0000313" key="1">
    <source>
        <dbReference type="EMBL" id="NJQ13575.1"/>
    </source>
</evidence>
<reference evidence="1 2" key="1">
    <citation type="submission" date="2020-03" db="EMBL/GenBank/DDBJ databases">
        <title>Draft genome of Streptomyces sp. ventii, isolated from the Axial Seamount in the Pacific Ocean, and resequencing of the two type strains Streptomyces lonarensis strain NCL 716 and Streptomyces bohaiensis strain 11A07.</title>
        <authorList>
            <person name="Loughran R.M."/>
            <person name="Pfannmuller K.M."/>
            <person name="Wasson B.J."/>
            <person name="Deadmond M.C."/>
            <person name="Paddock B.E."/>
            <person name="Koyack M.J."/>
            <person name="Gallegos D.A."/>
            <person name="Mitchell E.A."/>
            <person name="Ushijima B."/>
            <person name="Saw J.H."/>
            <person name="Mcphail K.L."/>
            <person name="Videau P."/>
        </authorList>
    </citation>
    <scope>NUCLEOTIDE SEQUENCE [LARGE SCALE GENOMIC DNA]</scope>
    <source>
        <strain evidence="1 2">11A07</strain>
    </source>
</reference>
<accession>A0ABX1C2V3</accession>
<organism evidence="1 2">
    <name type="scientific">Streptomyces bohaiensis</name>
    <dbReference type="NCBI Taxonomy" id="1431344"/>
    <lineage>
        <taxon>Bacteria</taxon>
        <taxon>Bacillati</taxon>
        <taxon>Actinomycetota</taxon>
        <taxon>Actinomycetes</taxon>
        <taxon>Kitasatosporales</taxon>
        <taxon>Streptomycetaceae</taxon>
        <taxon>Streptomyces</taxon>
    </lineage>
</organism>
<name>A0ABX1C2V3_9ACTN</name>
<evidence type="ECO:0000313" key="2">
    <source>
        <dbReference type="Proteomes" id="UP000727056"/>
    </source>
</evidence>
<dbReference type="EMBL" id="JAAVJC010000003">
    <property type="protein sequence ID" value="NJQ13575.1"/>
    <property type="molecule type" value="Genomic_DNA"/>
</dbReference>
<comment type="caution">
    <text evidence="1">The sequence shown here is derived from an EMBL/GenBank/DDBJ whole genome shotgun (WGS) entry which is preliminary data.</text>
</comment>
<dbReference type="Proteomes" id="UP000727056">
    <property type="component" value="Unassembled WGS sequence"/>
</dbReference>
<sequence>MVVAKVVAAAIRRQSRAEASVFVASCAERAAQIFTGLSGLDPARGMDVDVAVRLVEDLWAVEASSIDFQRYLAAVEEFREFEPSGEERVEVGGIYSFYSALVMRYAALYRCSMDIEHALKCAHVSLTAMGQLDQNLPKAVFFAQEFQVQRQVSSLADVSVILEVRRNDQVLSRERLAAILGRMNS</sequence>
<gene>
    <name evidence="1" type="ORF">HCN52_01080</name>
</gene>
<protein>
    <recommendedName>
        <fullName evidence="3">XRE family transcriptional regulator</fullName>
    </recommendedName>
</protein>
<evidence type="ECO:0008006" key="3">
    <source>
        <dbReference type="Google" id="ProtNLM"/>
    </source>
</evidence>
<proteinExistence type="predicted"/>